<keyword evidence="3 10" id="KW-0812">Transmembrane</keyword>
<feature type="transmembrane region" description="Helical" evidence="10">
    <location>
        <begin position="98"/>
        <end position="114"/>
    </location>
</feature>
<dbReference type="FunFam" id="2.70.150.10:FF:000160">
    <property type="entry name" value="Sarcoplasmic/endoplasmic reticulum calcium ATPase 1"/>
    <property type="match status" value="1"/>
</dbReference>
<comment type="subcellular location">
    <subcellularLocation>
        <location evidence="1">Endomembrane system</location>
        <topology evidence="1">Multi-pass membrane protein</topology>
    </subcellularLocation>
</comment>
<feature type="transmembrane region" description="Helical" evidence="10">
    <location>
        <begin position="309"/>
        <end position="331"/>
    </location>
</feature>
<dbReference type="Pfam" id="PF00690">
    <property type="entry name" value="Cation_ATPase_N"/>
    <property type="match status" value="1"/>
</dbReference>
<keyword evidence="8 10" id="KW-1133">Transmembrane helix</keyword>
<keyword evidence="7" id="KW-1278">Translocase</keyword>
<feature type="transmembrane region" description="Helical" evidence="10">
    <location>
        <begin position="261"/>
        <end position="282"/>
    </location>
</feature>
<dbReference type="SFLD" id="SFLDG00002">
    <property type="entry name" value="C1.7:_P-type_atpase_like"/>
    <property type="match status" value="1"/>
</dbReference>
<protein>
    <submittedName>
        <fullName evidence="12">Cation-transporting P-type ATPase</fullName>
    </submittedName>
</protein>
<dbReference type="Gene3D" id="2.70.150.10">
    <property type="entry name" value="Calcium-transporting ATPase, cytoplasmic transduction domain A"/>
    <property type="match status" value="1"/>
</dbReference>
<dbReference type="GO" id="GO:0030007">
    <property type="term" value="P:intracellular potassium ion homeostasis"/>
    <property type="evidence" value="ECO:0007669"/>
    <property type="project" value="TreeGrafter"/>
</dbReference>
<keyword evidence="6" id="KW-0460">Magnesium</keyword>
<dbReference type="InterPro" id="IPR050510">
    <property type="entry name" value="Cation_transp_ATPase_P-type"/>
</dbReference>
<feature type="domain" description="Cation-transporting P-type ATPase N-terminal" evidence="11">
    <location>
        <begin position="16"/>
        <end position="89"/>
    </location>
</feature>
<evidence type="ECO:0000256" key="7">
    <source>
        <dbReference type="ARBA" id="ARBA00022967"/>
    </source>
</evidence>
<dbReference type="SFLD" id="SFLDS00003">
    <property type="entry name" value="Haloacid_Dehalogenase"/>
    <property type="match status" value="1"/>
</dbReference>
<dbReference type="PROSITE" id="PS00154">
    <property type="entry name" value="ATPASE_E1_E2"/>
    <property type="match status" value="1"/>
</dbReference>
<dbReference type="Proteomes" id="UP001201020">
    <property type="component" value="Chromosome"/>
</dbReference>
<dbReference type="GO" id="GO:1902600">
    <property type="term" value="P:proton transmembrane transport"/>
    <property type="evidence" value="ECO:0007669"/>
    <property type="project" value="TreeGrafter"/>
</dbReference>
<feature type="transmembrane region" description="Helical" evidence="10">
    <location>
        <begin position="901"/>
        <end position="921"/>
    </location>
</feature>
<dbReference type="PRINTS" id="PR00119">
    <property type="entry name" value="CATATPASE"/>
</dbReference>
<dbReference type="SMART" id="SM00831">
    <property type="entry name" value="Cation_ATPase_N"/>
    <property type="match status" value="1"/>
</dbReference>
<evidence type="ECO:0000313" key="12">
    <source>
        <dbReference type="EMBL" id="UJG41771.1"/>
    </source>
</evidence>
<evidence type="ECO:0000256" key="2">
    <source>
        <dbReference type="ARBA" id="ARBA00022553"/>
    </source>
</evidence>
<dbReference type="Pfam" id="PF00689">
    <property type="entry name" value="Cation_ATPase_C"/>
    <property type="match status" value="1"/>
</dbReference>
<evidence type="ECO:0000256" key="1">
    <source>
        <dbReference type="ARBA" id="ARBA00004127"/>
    </source>
</evidence>
<dbReference type="NCBIfam" id="TIGR01494">
    <property type="entry name" value="ATPase_P-type"/>
    <property type="match status" value="1"/>
</dbReference>
<dbReference type="PANTHER" id="PTHR43294">
    <property type="entry name" value="SODIUM/POTASSIUM-TRANSPORTING ATPASE SUBUNIT ALPHA"/>
    <property type="match status" value="1"/>
</dbReference>
<dbReference type="Pfam" id="PF00122">
    <property type="entry name" value="E1-E2_ATPase"/>
    <property type="match status" value="1"/>
</dbReference>
<accession>A0A9Y1FM78</accession>
<feature type="transmembrane region" description="Helical" evidence="10">
    <location>
        <begin position="941"/>
        <end position="965"/>
    </location>
</feature>
<dbReference type="GO" id="GO:0006883">
    <property type="term" value="P:intracellular sodium ion homeostasis"/>
    <property type="evidence" value="ECO:0007669"/>
    <property type="project" value="TreeGrafter"/>
</dbReference>
<dbReference type="SUPFAM" id="SSF81653">
    <property type="entry name" value="Calcium ATPase, transduction domain A"/>
    <property type="match status" value="1"/>
</dbReference>
<dbReference type="InterPro" id="IPR044492">
    <property type="entry name" value="P_typ_ATPase_HD_dom"/>
</dbReference>
<evidence type="ECO:0000256" key="10">
    <source>
        <dbReference type="SAM" id="Phobius"/>
    </source>
</evidence>
<evidence type="ECO:0000256" key="5">
    <source>
        <dbReference type="ARBA" id="ARBA00022840"/>
    </source>
</evidence>
<dbReference type="InterPro" id="IPR023214">
    <property type="entry name" value="HAD_sf"/>
</dbReference>
<dbReference type="GO" id="GO:0012505">
    <property type="term" value="C:endomembrane system"/>
    <property type="evidence" value="ECO:0007669"/>
    <property type="project" value="UniProtKB-SubCell"/>
</dbReference>
<dbReference type="InterPro" id="IPR004014">
    <property type="entry name" value="ATPase_P-typ_cation-transptr_N"/>
</dbReference>
<reference evidence="12" key="1">
    <citation type="journal article" date="2022" name="Nat. Microbiol.">
        <title>Unique mobile elements and scalable gene flow at the prokaryote-eukaryote boundary revealed by circularized Asgard archaea genomes.</title>
        <authorList>
            <person name="Wu F."/>
            <person name="Speth D.R."/>
            <person name="Philosof A."/>
            <person name="Cremiere A."/>
            <person name="Narayanan A."/>
            <person name="Barco R.A."/>
            <person name="Connon S.A."/>
            <person name="Amend J.P."/>
            <person name="Antoshechkin I.A."/>
            <person name="Orphan V.J."/>
        </authorList>
    </citation>
    <scope>NUCLEOTIDE SEQUENCE</scope>
    <source>
        <strain evidence="12">PM71</strain>
    </source>
</reference>
<dbReference type="PANTHER" id="PTHR43294:SF20">
    <property type="entry name" value="P-TYPE ATPASE"/>
    <property type="match status" value="1"/>
</dbReference>
<feature type="transmembrane region" description="Helical" evidence="10">
    <location>
        <begin position="811"/>
        <end position="842"/>
    </location>
</feature>
<keyword evidence="5" id="KW-0067">ATP-binding</keyword>
<name>A0A9Y1FM78_9ARCH</name>
<dbReference type="InterPro" id="IPR059000">
    <property type="entry name" value="ATPase_P-type_domA"/>
</dbReference>
<organism evidence="12">
    <name type="scientific">Candidatus Heimdallarchaeum aukensis</name>
    <dbReference type="NCBI Taxonomy" id="2876573"/>
    <lineage>
        <taxon>Archaea</taxon>
        <taxon>Promethearchaeati</taxon>
        <taxon>Candidatus Heimdallarchaeota</taxon>
        <taxon>Candidatus Heimdallarchaeia (ex Rinke et al. 2021) (nom. nud.)</taxon>
        <taxon>Candidatus Heimdallarchaeales</taxon>
        <taxon>Candidatus Heimdallarchaeaceae</taxon>
        <taxon>Candidatus Heimdallarchaeum</taxon>
    </lineage>
</organism>
<evidence type="ECO:0000259" key="11">
    <source>
        <dbReference type="SMART" id="SM00831"/>
    </source>
</evidence>
<dbReference type="Gene3D" id="3.40.1110.10">
    <property type="entry name" value="Calcium-transporting ATPase, cytoplasmic domain N"/>
    <property type="match status" value="1"/>
</dbReference>
<dbReference type="GO" id="GO:0005886">
    <property type="term" value="C:plasma membrane"/>
    <property type="evidence" value="ECO:0007669"/>
    <property type="project" value="TreeGrafter"/>
</dbReference>
<dbReference type="SFLD" id="SFLDF00027">
    <property type="entry name" value="p-type_atpase"/>
    <property type="match status" value="1"/>
</dbReference>
<keyword evidence="9 10" id="KW-0472">Membrane</keyword>
<proteinExistence type="predicted"/>
<dbReference type="Gene3D" id="1.20.1110.10">
    <property type="entry name" value="Calcium-transporting ATPase, transmembrane domain"/>
    <property type="match status" value="1"/>
</dbReference>
<dbReference type="InterPro" id="IPR006068">
    <property type="entry name" value="ATPase_P-typ_cation-transptr_C"/>
</dbReference>
<dbReference type="InterPro" id="IPR023299">
    <property type="entry name" value="ATPase_P-typ_cyto_dom_N"/>
</dbReference>
<dbReference type="GO" id="GO:0005391">
    <property type="term" value="F:P-type sodium:potassium-exchanging transporter activity"/>
    <property type="evidence" value="ECO:0007669"/>
    <property type="project" value="TreeGrafter"/>
</dbReference>
<feature type="transmembrane region" description="Helical" evidence="10">
    <location>
        <begin position="771"/>
        <end position="791"/>
    </location>
</feature>
<dbReference type="InterPro" id="IPR036412">
    <property type="entry name" value="HAD-like_sf"/>
</dbReference>
<keyword evidence="2" id="KW-0597">Phosphoprotein</keyword>
<evidence type="ECO:0000256" key="6">
    <source>
        <dbReference type="ARBA" id="ARBA00022842"/>
    </source>
</evidence>
<evidence type="ECO:0000256" key="3">
    <source>
        <dbReference type="ARBA" id="ARBA00022692"/>
    </source>
</evidence>
<dbReference type="Pfam" id="PF13246">
    <property type="entry name" value="Cation_ATPase"/>
    <property type="match status" value="1"/>
</dbReference>
<dbReference type="Gene3D" id="3.40.50.1000">
    <property type="entry name" value="HAD superfamily/HAD-like"/>
    <property type="match status" value="1"/>
</dbReference>
<feature type="transmembrane region" description="Helical" evidence="10">
    <location>
        <begin position="739"/>
        <end position="759"/>
    </location>
</feature>
<dbReference type="SUPFAM" id="SSF81665">
    <property type="entry name" value="Calcium ATPase, transmembrane domain M"/>
    <property type="match status" value="1"/>
</dbReference>
<dbReference type="SUPFAM" id="SSF56784">
    <property type="entry name" value="HAD-like"/>
    <property type="match status" value="1"/>
</dbReference>
<dbReference type="AlphaFoldDB" id="A0A9Y1FM78"/>
<dbReference type="InterPro" id="IPR023298">
    <property type="entry name" value="ATPase_P-typ_TM_dom_sf"/>
</dbReference>
<dbReference type="GO" id="GO:0016887">
    <property type="term" value="F:ATP hydrolysis activity"/>
    <property type="evidence" value="ECO:0007669"/>
    <property type="project" value="InterPro"/>
</dbReference>
<feature type="transmembrane region" description="Helical" evidence="10">
    <location>
        <begin position="72"/>
        <end position="92"/>
    </location>
</feature>
<dbReference type="PRINTS" id="PR00120">
    <property type="entry name" value="HATPASE"/>
</dbReference>
<gene>
    <name evidence="12" type="ORF">K9W45_04725</name>
</gene>
<sequence>MGKKKKSIQINQEIIYGHTLTPDEVALKLGTDLKFGLKEKDIEKRQDMFGKNVIPPVKGNIWDVYLAPLFNWLINIYLIVAAILAILAIWVPGQWSQIGFWMIIILFNVAFTIFQQVRAQFKLDALHKLTAPTSVVIRDAIPDTVEAAELVPGDLIELDQGDRVPADARIIQANNCLVNESALTGESIAVEKTNNTKITLPMDTPIGQRSNMLFTGTYIESGRAVAVVTNTGIFTELGKLSKELENISTNEIPIRAKVNRLAMWLGIAVVSYLIISVIYKVIYHLKRGTLENIDIFLQDIVSSLTTSMAIMPITIPLLTTLILITGVLSMAKKRVIIRNLSAVETLGRSSVLCTDKTGTITANQMTIQRIWDTSLFYGVSGSGYSIQGAIFPIGEEKEVKIEEYMIPDYSRPFTKGSPLQDILIGGFLNNNAHLVVEEVFEPFHQTSWKTTGDPTDGAFLALFNKSGLREEEVKKEFGFLKEFNFDSTIKRMSKLYEIEEGYILFCKGATETILPLCNSIGSSSGSTPLTEEKRKEIIENVNYFASQGYRVISLALRILPKGELIPDEREEVEKDLVYNGFVAMLDPPRYGVKEAVEECYNAQITPIMITGDSLLTAKAIGKEVGIIKEGQLAVEGNKISELSDEEFFNTRIFARVSPQHKQEIVAKYQSKDKIVSMTGDGVNDALALTNADVGICMGIAGTDVAKQASDVVIADDSFTSTVLGIREGRGLFEKIRVMIFFYISLNVAEALVYFTSSFIPGFHLLNDYQRVIIFSTAHAIPPLAFIVDSIASDIMNYPPKDNEDIFNKRYVIALASLATTLALSSGLIYILAYTGIIPVFSFNQAIPLAEDTLNAAQSWEQAKARTMFVMVLVISESLVVLSLRRFNKSLIKSLKEDWKNIVMILVFVVPIGHILTMYILPFQNFLKNAIGFNLEYLPLSIIDWLILIPAILFPIIALETTKWLVRKRKKYF</sequence>
<evidence type="ECO:0000256" key="8">
    <source>
        <dbReference type="ARBA" id="ARBA00022989"/>
    </source>
</evidence>
<dbReference type="SUPFAM" id="SSF81660">
    <property type="entry name" value="Metal cation-transporting ATPase, ATP-binding domain N"/>
    <property type="match status" value="1"/>
</dbReference>
<dbReference type="GO" id="GO:0005524">
    <property type="term" value="F:ATP binding"/>
    <property type="evidence" value="ECO:0007669"/>
    <property type="project" value="UniProtKB-KW"/>
</dbReference>
<dbReference type="InterPro" id="IPR001757">
    <property type="entry name" value="P_typ_ATPase"/>
</dbReference>
<dbReference type="GO" id="GO:0036376">
    <property type="term" value="P:sodium ion export across plasma membrane"/>
    <property type="evidence" value="ECO:0007669"/>
    <property type="project" value="TreeGrafter"/>
</dbReference>
<dbReference type="InterPro" id="IPR008250">
    <property type="entry name" value="ATPase_P-typ_transduc_dom_A_sf"/>
</dbReference>
<dbReference type="GO" id="GO:1990573">
    <property type="term" value="P:potassium ion import across plasma membrane"/>
    <property type="evidence" value="ECO:0007669"/>
    <property type="project" value="TreeGrafter"/>
</dbReference>
<dbReference type="InterPro" id="IPR018303">
    <property type="entry name" value="ATPase_P-typ_P_site"/>
</dbReference>
<feature type="transmembrane region" description="Helical" evidence="10">
    <location>
        <begin position="862"/>
        <end position="881"/>
    </location>
</feature>
<dbReference type="EMBL" id="CP084166">
    <property type="protein sequence ID" value="UJG41771.1"/>
    <property type="molecule type" value="Genomic_DNA"/>
</dbReference>
<keyword evidence="4" id="KW-0547">Nucleotide-binding</keyword>
<evidence type="ECO:0000256" key="4">
    <source>
        <dbReference type="ARBA" id="ARBA00022741"/>
    </source>
</evidence>
<evidence type="ECO:0000256" key="9">
    <source>
        <dbReference type="ARBA" id="ARBA00023136"/>
    </source>
</evidence>